<reference evidence="6 8" key="1">
    <citation type="submission" date="2016-02" db="EMBL/GenBank/DDBJ databases">
        <title>Draft genome sequence of Acidibacillus ferrooxidans SLC66.</title>
        <authorList>
            <person name="Oliveira G."/>
            <person name="Nancucheo I."/>
            <person name="Dall'Agnol H."/>
            <person name="Johnson B."/>
            <person name="Oliveira R."/>
            <person name="Nunes G.L."/>
            <person name="Tzotzos G."/>
            <person name="Orellana S.C."/>
            <person name="Salim A.C."/>
            <person name="Araujo F.M."/>
        </authorList>
    </citation>
    <scope>NUCLEOTIDE SEQUENCE [LARGE SCALE GENOMIC DNA]</scope>
    <source>
        <strain evidence="6 8">SLC66</strain>
    </source>
</reference>
<dbReference type="FunFam" id="3.40.50.300:FF:000016">
    <property type="entry name" value="Oligopeptide ABC transporter ATP-binding component"/>
    <property type="match status" value="1"/>
</dbReference>
<dbReference type="OrthoDB" id="9779287at2"/>
<evidence type="ECO:0000313" key="6">
    <source>
        <dbReference type="EMBL" id="OAG93895.1"/>
    </source>
</evidence>
<keyword evidence="2" id="KW-0813">Transport</keyword>
<dbReference type="PANTHER" id="PTHR43776">
    <property type="entry name" value="TRANSPORT ATP-BINDING PROTEIN"/>
    <property type="match status" value="1"/>
</dbReference>
<dbReference type="PROSITE" id="PS50893">
    <property type="entry name" value="ABC_TRANSPORTER_2"/>
    <property type="match status" value="1"/>
</dbReference>
<evidence type="ECO:0000256" key="2">
    <source>
        <dbReference type="ARBA" id="ARBA00022448"/>
    </source>
</evidence>
<dbReference type="STRING" id="1765683.B2M26_08085"/>
<evidence type="ECO:0000259" key="5">
    <source>
        <dbReference type="PROSITE" id="PS50893"/>
    </source>
</evidence>
<dbReference type="InterPro" id="IPR017871">
    <property type="entry name" value="ABC_transporter-like_CS"/>
</dbReference>
<dbReference type="InterPro" id="IPR050319">
    <property type="entry name" value="ABC_transp_ATP-bind"/>
</dbReference>
<keyword evidence="4 7" id="KW-0067">ATP-binding</keyword>
<evidence type="ECO:0000313" key="9">
    <source>
        <dbReference type="Proteomes" id="UP000190229"/>
    </source>
</evidence>
<protein>
    <submittedName>
        <fullName evidence="7">Dipeptide/oligopeptide/nickel ABC transporter ATP-binding protein</fullName>
    </submittedName>
</protein>
<keyword evidence="3" id="KW-0547">Nucleotide-binding</keyword>
<gene>
    <name evidence="6" type="ORF">AYW79_08125</name>
    <name evidence="7" type="ORF">B2M26_08085</name>
</gene>
<reference evidence="7 9" key="2">
    <citation type="submission" date="2017-02" db="EMBL/GenBank/DDBJ databases">
        <title>Draft genome of Acidibacillus ferrooxidans Huett2.</title>
        <authorList>
            <person name="Schopf S."/>
        </authorList>
    </citation>
    <scope>NUCLEOTIDE SEQUENCE [LARGE SCALE GENOMIC DNA]</scope>
    <source>
        <strain evidence="7 9">Huett2</strain>
    </source>
</reference>
<dbReference type="EMBL" id="MWPS01000022">
    <property type="protein sequence ID" value="OPG16008.1"/>
    <property type="molecule type" value="Genomic_DNA"/>
</dbReference>
<evidence type="ECO:0000313" key="7">
    <source>
        <dbReference type="EMBL" id="OPG16008.1"/>
    </source>
</evidence>
<evidence type="ECO:0000256" key="3">
    <source>
        <dbReference type="ARBA" id="ARBA00022741"/>
    </source>
</evidence>
<keyword evidence="9" id="KW-1185">Reference proteome</keyword>
<dbReference type="SMART" id="SM00382">
    <property type="entry name" value="AAA"/>
    <property type="match status" value="1"/>
</dbReference>
<dbReference type="CDD" id="cd03257">
    <property type="entry name" value="ABC_NikE_OppD_transporters"/>
    <property type="match status" value="1"/>
</dbReference>
<evidence type="ECO:0000313" key="8">
    <source>
        <dbReference type="Proteomes" id="UP000077421"/>
    </source>
</evidence>
<dbReference type="InterPro" id="IPR003593">
    <property type="entry name" value="AAA+_ATPase"/>
</dbReference>
<dbReference type="RefSeq" id="WP_067564334.1">
    <property type="nucleotide sequence ID" value="NZ_LSUQ01000020.1"/>
</dbReference>
<sequence length="321" mass="35678">MIDENHVLVADQVVVRFSVASNLKRNEIVPVRRVSFSLNKGEVLAIVGESGSGKTTIGRALVRLLEPNDGTIMLAGKDITHVKGRSLHEQRKNIQMIFQDPYGSLNPVHTIAQHLAFPIKKFQKIKKAALEEAIEEALLLVGLTPVSEMKNKFPHELSGGQRQRVAIARALAVRPKVVVADEPISMLDVSIRAEILNLLKDLQKRLGISFVYITHDLASARYFGDRIAVMYGGQIMELAPSDHLIHQPHHPYSKLLLAATPGMKYMEKLPETSNRAPNLLSTRKGCPFAERCPAVLDICSEQEPLLRSLDPIHHVACHLYP</sequence>
<dbReference type="NCBIfam" id="TIGR01727">
    <property type="entry name" value="oligo_HPY"/>
    <property type="match status" value="1"/>
</dbReference>
<dbReference type="InterPro" id="IPR013563">
    <property type="entry name" value="Oligopep_ABC_C"/>
</dbReference>
<dbReference type="PROSITE" id="PS00211">
    <property type="entry name" value="ABC_TRANSPORTER_1"/>
    <property type="match status" value="1"/>
</dbReference>
<accession>A0A162TWK2</accession>
<dbReference type="GO" id="GO:0015833">
    <property type="term" value="P:peptide transport"/>
    <property type="evidence" value="ECO:0007669"/>
    <property type="project" value="InterPro"/>
</dbReference>
<proteinExistence type="inferred from homology"/>
<dbReference type="Pfam" id="PF08352">
    <property type="entry name" value="oligo_HPY"/>
    <property type="match status" value="1"/>
</dbReference>
<dbReference type="Proteomes" id="UP000077421">
    <property type="component" value="Unassembled WGS sequence"/>
</dbReference>
<dbReference type="GO" id="GO:0005524">
    <property type="term" value="F:ATP binding"/>
    <property type="evidence" value="ECO:0007669"/>
    <property type="project" value="UniProtKB-KW"/>
</dbReference>
<evidence type="ECO:0000256" key="4">
    <source>
        <dbReference type="ARBA" id="ARBA00022840"/>
    </source>
</evidence>
<dbReference type="GO" id="GO:0055085">
    <property type="term" value="P:transmembrane transport"/>
    <property type="evidence" value="ECO:0007669"/>
    <property type="project" value="UniProtKB-ARBA"/>
</dbReference>
<dbReference type="GO" id="GO:0016887">
    <property type="term" value="F:ATP hydrolysis activity"/>
    <property type="evidence" value="ECO:0007669"/>
    <property type="project" value="InterPro"/>
</dbReference>
<feature type="domain" description="ABC transporter" evidence="5">
    <location>
        <begin position="15"/>
        <end position="257"/>
    </location>
</feature>
<dbReference type="InterPro" id="IPR003439">
    <property type="entry name" value="ABC_transporter-like_ATP-bd"/>
</dbReference>
<dbReference type="InterPro" id="IPR027417">
    <property type="entry name" value="P-loop_NTPase"/>
</dbReference>
<comment type="similarity">
    <text evidence="1">Belongs to the ABC transporter superfamily.</text>
</comment>
<dbReference type="Proteomes" id="UP000190229">
    <property type="component" value="Unassembled WGS sequence"/>
</dbReference>
<dbReference type="Gene3D" id="3.40.50.300">
    <property type="entry name" value="P-loop containing nucleotide triphosphate hydrolases"/>
    <property type="match status" value="1"/>
</dbReference>
<dbReference type="AlphaFoldDB" id="A0A162TWK2"/>
<dbReference type="Pfam" id="PF00005">
    <property type="entry name" value="ABC_tran"/>
    <property type="match status" value="1"/>
</dbReference>
<dbReference type="PANTHER" id="PTHR43776:SF8">
    <property type="entry name" value="ABC TRANSPORTER, ATP-BINDING PROTEIN"/>
    <property type="match status" value="1"/>
</dbReference>
<comment type="caution">
    <text evidence="7">The sequence shown here is derived from an EMBL/GenBank/DDBJ whole genome shotgun (WGS) entry which is preliminary data.</text>
</comment>
<name>A0A162TWK2_9BACL</name>
<dbReference type="SUPFAM" id="SSF52540">
    <property type="entry name" value="P-loop containing nucleoside triphosphate hydrolases"/>
    <property type="match status" value="1"/>
</dbReference>
<evidence type="ECO:0000256" key="1">
    <source>
        <dbReference type="ARBA" id="ARBA00005417"/>
    </source>
</evidence>
<organism evidence="7 9">
    <name type="scientific">Ferroacidibacillus organovorans</name>
    <dbReference type="NCBI Taxonomy" id="1765683"/>
    <lineage>
        <taxon>Bacteria</taxon>
        <taxon>Bacillati</taxon>
        <taxon>Bacillota</taxon>
        <taxon>Bacilli</taxon>
        <taxon>Bacillales</taxon>
        <taxon>Alicyclobacillaceae</taxon>
        <taxon>Ferroacidibacillus</taxon>
    </lineage>
</organism>
<dbReference type="EMBL" id="LSUQ01000020">
    <property type="protein sequence ID" value="OAG93895.1"/>
    <property type="molecule type" value="Genomic_DNA"/>
</dbReference>